<dbReference type="AlphaFoldDB" id="A0A1L3LS77"/>
<dbReference type="EMBL" id="CP013107">
    <property type="protein sequence ID" value="APG92948.1"/>
    <property type="molecule type" value="Genomic_DNA"/>
</dbReference>
<evidence type="ECO:0000313" key="2">
    <source>
        <dbReference type="EMBL" id="APG92948.1"/>
    </source>
</evidence>
<dbReference type="KEGG" id="same:SAMCFNEI73_Ch3699"/>
<feature type="region of interest" description="Disordered" evidence="1">
    <location>
        <begin position="1"/>
        <end position="46"/>
    </location>
</feature>
<feature type="compositionally biased region" description="Basic residues" evidence="1">
    <location>
        <begin position="1"/>
        <end position="10"/>
    </location>
</feature>
<evidence type="ECO:0000256" key="1">
    <source>
        <dbReference type="SAM" id="MobiDB-lite"/>
    </source>
</evidence>
<keyword evidence="3" id="KW-1185">Reference proteome</keyword>
<proteinExistence type="predicted"/>
<dbReference type="Proteomes" id="UP000182306">
    <property type="component" value="Chromosome"/>
</dbReference>
<evidence type="ECO:0000313" key="3">
    <source>
        <dbReference type="Proteomes" id="UP000182306"/>
    </source>
</evidence>
<name>A0A1L3LS77_9HYPH</name>
<gene>
    <name evidence="2" type="ORF">SAMCFNEI73_Ch3699</name>
</gene>
<organism evidence="2 3">
    <name type="scientific">Sinorhizobium americanum</name>
    <dbReference type="NCBI Taxonomy" id="194963"/>
    <lineage>
        <taxon>Bacteria</taxon>
        <taxon>Pseudomonadati</taxon>
        <taxon>Pseudomonadota</taxon>
        <taxon>Alphaproteobacteria</taxon>
        <taxon>Hyphomicrobiales</taxon>
        <taxon>Rhizobiaceae</taxon>
        <taxon>Sinorhizobium/Ensifer group</taxon>
        <taxon>Sinorhizobium</taxon>
    </lineage>
</organism>
<protein>
    <submittedName>
        <fullName evidence="2">Uncharacterized protein</fullName>
    </submittedName>
</protein>
<reference evidence="2 3" key="1">
    <citation type="submission" date="2015-10" db="EMBL/GenBank/DDBJ databases">
        <title>Genomic differences between typical nodule nitrogen-fixing rhizobial strains and those coming from bean seeds.</title>
        <authorList>
            <person name="Peralta H."/>
            <person name="Aguilar-Vera A."/>
            <person name="Diaz R."/>
            <person name="Mora Y."/>
            <person name="Martinez-Batallar G."/>
            <person name="Salazar E."/>
            <person name="Vargas-Lagunas C."/>
            <person name="Encarnacion S."/>
            <person name="Girard L."/>
            <person name="Mora J."/>
        </authorList>
    </citation>
    <scope>NUCLEOTIDE SEQUENCE [LARGE SCALE GENOMIC DNA]</scope>
    <source>
        <strain evidence="2 3">CFNEI 73</strain>
    </source>
</reference>
<sequence length="46" mass="5100">MILHFKRHSLSARSIDPAPPRSPERGAPESRGCQKSPSRGRDAFVL</sequence>
<accession>A0A1L3LS77</accession>